<organism evidence="1 2">
    <name type="scientific">Sphingomonas baiyangensis</name>
    <dbReference type="NCBI Taxonomy" id="2572576"/>
    <lineage>
        <taxon>Bacteria</taxon>
        <taxon>Pseudomonadati</taxon>
        <taxon>Pseudomonadota</taxon>
        <taxon>Alphaproteobacteria</taxon>
        <taxon>Sphingomonadales</taxon>
        <taxon>Sphingomonadaceae</taxon>
        <taxon>Sphingomonas</taxon>
    </lineage>
</organism>
<accession>A0A4U1L2U2</accession>
<protein>
    <submittedName>
        <fullName evidence="1">Uncharacterized protein</fullName>
    </submittedName>
</protein>
<proteinExistence type="predicted"/>
<comment type="caution">
    <text evidence="1">The sequence shown here is derived from an EMBL/GenBank/DDBJ whole genome shotgun (WGS) entry which is preliminary data.</text>
</comment>
<gene>
    <name evidence="1" type="ORF">FBR43_09355</name>
</gene>
<evidence type="ECO:0000313" key="1">
    <source>
        <dbReference type="EMBL" id="TKD50942.1"/>
    </source>
</evidence>
<dbReference type="Proteomes" id="UP000309138">
    <property type="component" value="Unassembled WGS sequence"/>
</dbReference>
<reference evidence="1 2" key="1">
    <citation type="submission" date="2019-04" db="EMBL/GenBank/DDBJ databases">
        <authorList>
            <person name="Yang Y."/>
            <person name="Wei D."/>
        </authorList>
    </citation>
    <scope>NUCLEOTIDE SEQUENCE [LARGE SCALE GENOMIC DNA]</scope>
    <source>
        <strain evidence="1 2">L-1-4w-11</strain>
    </source>
</reference>
<name>A0A4U1L2U2_9SPHN</name>
<sequence length="96" mass="11071">MIRRRSFETRCRVEVEHSDRFLCAHVELEGEVALEPGDSVRVHGQPIAVPFGERRVFERTATVERASLAERLWTRIAGHFEMTELYEVSFSPGSRP</sequence>
<evidence type="ECO:0000313" key="2">
    <source>
        <dbReference type="Proteomes" id="UP000309138"/>
    </source>
</evidence>
<keyword evidence="2" id="KW-1185">Reference proteome</keyword>
<dbReference type="AlphaFoldDB" id="A0A4U1L2U2"/>
<dbReference type="RefSeq" id="WP_136942890.1">
    <property type="nucleotide sequence ID" value="NZ_SWKR01000002.1"/>
</dbReference>
<dbReference type="EMBL" id="SWKR01000002">
    <property type="protein sequence ID" value="TKD50942.1"/>
    <property type="molecule type" value="Genomic_DNA"/>
</dbReference>
<dbReference type="OrthoDB" id="7507446at2"/>